<evidence type="ECO:0000256" key="1">
    <source>
        <dbReference type="ARBA" id="ARBA00022553"/>
    </source>
</evidence>
<dbReference type="Proteomes" id="UP000613011">
    <property type="component" value="Unassembled WGS sequence"/>
</dbReference>
<dbReference type="CDD" id="cd17580">
    <property type="entry name" value="REC_2_DhkD-like"/>
    <property type="match status" value="1"/>
</dbReference>
<dbReference type="InterPro" id="IPR050595">
    <property type="entry name" value="Bact_response_regulator"/>
</dbReference>
<feature type="modified residue" description="4-aspartylphosphate" evidence="2">
    <location>
        <position position="73"/>
    </location>
</feature>
<dbReference type="PANTHER" id="PTHR44591:SF3">
    <property type="entry name" value="RESPONSE REGULATORY DOMAIN-CONTAINING PROTEIN"/>
    <property type="match status" value="1"/>
</dbReference>
<comment type="caution">
    <text evidence="4">The sequence shown here is derived from an EMBL/GenBank/DDBJ whole genome shotgun (WGS) entry which is preliminary data.</text>
</comment>
<evidence type="ECO:0000256" key="2">
    <source>
        <dbReference type="PROSITE-ProRule" id="PRU00169"/>
    </source>
</evidence>
<dbReference type="SUPFAM" id="SSF52172">
    <property type="entry name" value="CheY-like"/>
    <property type="match status" value="1"/>
</dbReference>
<evidence type="ECO:0000313" key="4">
    <source>
        <dbReference type="EMBL" id="MBL0419156.1"/>
    </source>
</evidence>
<dbReference type="InterPro" id="IPR001789">
    <property type="entry name" value="Sig_transdc_resp-reg_receiver"/>
</dbReference>
<evidence type="ECO:0000259" key="3">
    <source>
        <dbReference type="PROSITE" id="PS50110"/>
    </source>
</evidence>
<gene>
    <name evidence="4" type="ORF">JI739_02235</name>
</gene>
<dbReference type="SMART" id="SM00448">
    <property type="entry name" value="REC"/>
    <property type="match status" value="1"/>
</dbReference>
<feature type="domain" description="Response regulatory" evidence="3">
    <location>
        <begin position="24"/>
        <end position="141"/>
    </location>
</feature>
<keyword evidence="1 2" id="KW-0597">Phosphoprotein</keyword>
<dbReference type="InterPro" id="IPR011006">
    <property type="entry name" value="CheY-like_superfamily"/>
</dbReference>
<evidence type="ECO:0000313" key="5">
    <source>
        <dbReference type="Proteomes" id="UP000613011"/>
    </source>
</evidence>
<dbReference type="PROSITE" id="PS50110">
    <property type="entry name" value="RESPONSE_REGULATORY"/>
    <property type="match status" value="1"/>
</dbReference>
<accession>A0A936ZMX6</accession>
<organism evidence="4 5">
    <name type="scientific">Ramlibacter aurantiacus</name>
    <dbReference type="NCBI Taxonomy" id="2801330"/>
    <lineage>
        <taxon>Bacteria</taxon>
        <taxon>Pseudomonadati</taxon>
        <taxon>Pseudomonadota</taxon>
        <taxon>Betaproteobacteria</taxon>
        <taxon>Burkholderiales</taxon>
        <taxon>Comamonadaceae</taxon>
        <taxon>Ramlibacter</taxon>
    </lineage>
</organism>
<dbReference type="GO" id="GO:0000160">
    <property type="term" value="P:phosphorelay signal transduction system"/>
    <property type="evidence" value="ECO:0007669"/>
    <property type="project" value="InterPro"/>
</dbReference>
<proteinExistence type="predicted"/>
<dbReference type="PANTHER" id="PTHR44591">
    <property type="entry name" value="STRESS RESPONSE REGULATOR PROTEIN 1"/>
    <property type="match status" value="1"/>
</dbReference>
<sequence length="152" mass="16417">MARLDFNHSLLMSASTCPDREPLSILIVDDNRDAVEMMALLLETYGHRTHGAADAEEALEMARRLRPDIVLLDIGLPGIDGFEVCRRLRRQEDPGARACVLAVTGWAGSANREAAVAAGFDDYLVKPVEVAAVLQALETCRSAALAASADLR</sequence>
<name>A0A936ZMX6_9BURK</name>
<reference evidence="4" key="1">
    <citation type="submission" date="2021-01" db="EMBL/GenBank/DDBJ databases">
        <title>Ramlibacter sp. strain AW1 16S ribosomal RNA gene Genome sequencing and assembly.</title>
        <authorList>
            <person name="Kang M."/>
        </authorList>
    </citation>
    <scope>NUCLEOTIDE SEQUENCE</scope>
    <source>
        <strain evidence="4">AW1</strain>
    </source>
</reference>
<protein>
    <submittedName>
        <fullName evidence="4">Response regulator</fullName>
    </submittedName>
</protein>
<dbReference type="AlphaFoldDB" id="A0A936ZMX6"/>
<keyword evidence="5" id="KW-1185">Reference proteome</keyword>
<dbReference type="Gene3D" id="3.40.50.2300">
    <property type="match status" value="1"/>
</dbReference>
<dbReference type="EMBL" id="JAEQNA010000001">
    <property type="protein sequence ID" value="MBL0419156.1"/>
    <property type="molecule type" value="Genomic_DNA"/>
</dbReference>
<dbReference type="Pfam" id="PF00072">
    <property type="entry name" value="Response_reg"/>
    <property type="match status" value="1"/>
</dbReference>